<keyword evidence="4" id="KW-1185">Reference proteome</keyword>
<reference evidence="3" key="1">
    <citation type="submission" date="2021-02" db="EMBL/GenBank/DDBJ databases">
        <authorList>
            <person name="Dougan E. K."/>
            <person name="Rhodes N."/>
            <person name="Thang M."/>
            <person name="Chan C."/>
        </authorList>
    </citation>
    <scope>NUCLEOTIDE SEQUENCE</scope>
</reference>
<dbReference type="SUPFAM" id="SSF53474">
    <property type="entry name" value="alpha/beta-Hydrolases"/>
    <property type="match status" value="1"/>
</dbReference>
<dbReference type="AlphaFoldDB" id="A0A812JYJ1"/>
<sequence>MLRCLGCFALASLDLAQEIRETRESSWADAAVEWIGDFALRAGSDRLAATAAAEEVAELRELVRLAQIAYEDDTDTVSSLLPDGLTLRDAGRERAVWFMAQRRRTVFLVFRGTSEWKDIFADMQVLPDLAGKHRLHGGFASHVSKDGNPILEAALAALPKGCELHILGHSLGGAVALALLASGQLPRGLGHVDVTMIGSPKVFHGVAPSVRELGARRVKLLVNHGDIVPRLLGNEKVDVSRYLKQLRQLEIRDEDLPALADYCHPAGLELVVLRGAAALKPSPAFHDRIWLDPTALAGTKRDPFTDHLMTEYMQSLDSLDPSRFGRSGLVQTLRDLGTVFSDETCPDRSARGCG</sequence>
<dbReference type="CDD" id="cd00519">
    <property type="entry name" value="Lipase_3"/>
    <property type="match status" value="1"/>
</dbReference>
<evidence type="ECO:0000259" key="2">
    <source>
        <dbReference type="Pfam" id="PF01764"/>
    </source>
</evidence>
<feature type="signal peptide" evidence="1">
    <location>
        <begin position="1"/>
        <end position="16"/>
    </location>
</feature>
<proteinExistence type="predicted"/>
<feature type="chain" id="PRO_5032457169" description="Fungal lipase-type domain-containing protein" evidence="1">
    <location>
        <begin position="17"/>
        <end position="354"/>
    </location>
</feature>
<evidence type="ECO:0000313" key="4">
    <source>
        <dbReference type="Proteomes" id="UP000604046"/>
    </source>
</evidence>
<feature type="domain" description="Fungal lipase-type" evidence="2">
    <location>
        <begin position="107"/>
        <end position="233"/>
    </location>
</feature>
<evidence type="ECO:0000313" key="3">
    <source>
        <dbReference type="EMBL" id="CAE7211724.1"/>
    </source>
</evidence>
<organism evidence="3 4">
    <name type="scientific">Symbiodinium natans</name>
    <dbReference type="NCBI Taxonomy" id="878477"/>
    <lineage>
        <taxon>Eukaryota</taxon>
        <taxon>Sar</taxon>
        <taxon>Alveolata</taxon>
        <taxon>Dinophyceae</taxon>
        <taxon>Suessiales</taxon>
        <taxon>Symbiodiniaceae</taxon>
        <taxon>Symbiodinium</taxon>
    </lineage>
</organism>
<evidence type="ECO:0000256" key="1">
    <source>
        <dbReference type="SAM" id="SignalP"/>
    </source>
</evidence>
<comment type="caution">
    <text evidence="3">The sequence shown here is derived from an EMBL/GenBank/DDBJ whole genome shotgun (WGS) entry which is preliminary data.</text>
</comment>
<accession>A0A812JYJ1</accession>
<name>A0A812JYJ1_9DINO</name>
<gene>
    <name evidence="3" type="ORF">SNAT2548_LOCUS7137</name>
</gene>
<dbReference type="Gene3D" id="3.40.50.1820">
    <property type="entry name" value="alpha/beta hydrolase"/>
    <property type="match status" value="1"/>
</dbReference>
<dbReference type="GO" id="GO:0006629">
    <property type="term" value="P:lipid metabolic process"/>
    <property type="evidence" value="ECO:0007669"/>
    <property type="project" value="InterPro"/>
</dbReference>
<dbReference type="EMBL" id="CAJNDS010000491">
    <property type="protein sequence ID" value="CAE7211724.1"/>
    <property type="molecule type" value="Genomic_DNA"/>
</dbReference>
<protein>
    <recommendedName>
        <fullName evidence="2">Fungal lipase-type domain-containing protein</fullName>
    </recommendedName>
</protein>
<dbReference type="Pfam" id="PF01764">
    <property type="entry name" value="Lipase_3"/>
    <property type="match status" value="1"/>
</dbReference>
<dbReference type="Proteomes" id="UP000604046">
    <property type="component" value="Unassembled WGS sequence"/>
</dbReference>
<dbReference type="InterPro" id="IPR029058">
    <property type="entry name" value="AB_hydrolase_fold"/>
</dbReference>
<dbReference type="InterPro" id="IPR002921">
    <property type="entry name" value="Fungal_lipase-type"/>
</dbReference>
<keyword evidence="1" id="KW-0732">Signal</keyword>